<feature type="domain" description="Polymerase nucleotidyl transferase" evidence="1">
    <location>
        <begin position="8"/>
        <end position="87"/>
    </location>
</feature>
<reference evidence="3 4" key="2">
    <citation type="submission" date="2015-12" db="EMBL/GenBank/DDBJ databases">
        <title>Draft Genome Sequence of Desulfitobacterium hafniense Strain DH, a Sulfate-reducing Bacterium Isolated from Paddy Soils.</title>
        <authorList>
            <person name="Bao P."/>
            <person name="Zhang X."/>
            <person name="Li G."/>
        </authorList>
    </citation>
    <scope>NUCLEOTIDE SEQUENCE [LARGE SCALE GENOMIC DNA]</scope>
    <source>
        <strain evidence="3 4">DH</strain>
    </source>
</reference>
<evidence type="ECO:0000259" key="1">
    <source>
        <dbReference type="Pfam" id="PF01909"/>
    </source>
</evidence>
<dbReference type="AlphaFoldDB" id="A0A098B6P5"/>
<dbReference type="InterPro" id="IPR043519">
    <property type="entry name" value="NT_sf"/>
</dbReference>
<evidence type="ECO:0000313" key="4">
    <source>
        <dbReference type="Proteomes" id="UP000054623"/>
    </source>
</evidence>
<dbReference type="PATRIC" id="fig|49338.4.peg.4459"/>
<dbReference type="RefSeq" id="WP_005812480.1">
    <property type="nucleotide sequence ID" value="NZ_CABKQQ010000041.1"/>
</dbReference>
<protein>
    <submittedName>
        <fullName evidence="3">DNA polymerase III subunit beta</fullName>
    </submittedName>
    <submittedName>
        <fullName evidence="2">RelA/SpoT</fullName>
    </submittedName>
</protein>
<reference evidence="2" key="1">
    <citation type="submission" date="2014-07" db="EMBL/GenBank/DDBJ databases">
        <authorList>
            <person name="Hornung V.Bastian."/>
        </authorList>
    </citation>
    <scope>NUCLEOTIDE SEQUENCE</scope>
    <source>
        <strain evidence="2">PCE-S</strain>
    </source>
</reference>
<dbReference type="PANTHER" id="PTHR33933:SF1">
    <property type="entry name" value="PROTEIN ADENYLYLTRANSFERASE MNTA-RELATED"/>
    <property type="match status" value="1"/>
</dbReference>
<dbReference type="InterPro" id="IPR002934">
    <property type="entry name" value="Polymerase_NTP_transf_dom"/>
</dbReference>
<organism evidence="2">
    <name type="scientific">Desulfitobacterium hafniense</name>
    <name type="common">Desulfitobacterium frappieri</name>
    <dbReference type="NCBI Taxonomy" id="49338"/>
    <lineage>
        <taxon>Bacteria</taxon>
        <taxon>Bacillati</taxon>
        <taxon>Bacillota</taxon>
        <taxon>Clostridia</taxon>
        <taxon>Eubacteriales</taxon>
        <taxon>Desulfitobacteriaceae</taxon>
        <taxon>Desulfitobacterium</taxon>
    </lineage>
</organism>
<proteinExistence type="predicted"/>
<gene>
    <name evidence="3" type="ORF">AT727_13450</name>
    <name evidence="2" type="ORF">DPCES_4141</name>
</gene>
<dbReference type="Proteomes" id="UP000054623">
    <property type="component" value="Unassembled WGS sequence"/>
</dbReference>
<dbReference type="PANTHER" id="PTHR33933">
    <property type="entry name" value="NUCLEOTIDYLTRANSFERASE"/>
    <property type="match status" value="1"/>
</dbReference>
<dbReference type="EMBL" id="LK996017">
    <property type="protein sequence ID" value="CDX04027.1"/>
    <property type="molecule type" value="Genomic_DNA"/>
</dbReference>
<evidence type="ECO:0000313" key="3">
    <source>
        <dbReference type="EMBL" id="KTE89398.1"/>
    </source>
</evidence>
<dbReference type="OrthoDB" id="9813766at2"/>
<dbReference type="CDD" id="cd05403">
    <property type="entry name" value="NT_KNTase_like"/>
    <property type="match status" value="1"/>
</dbReference>
<evidence type="ECO:0000313" key="2">
    <source>
        <dbReference type="EMBL" id="CDX04027.1"/>
    </source>
</evidence>
<sequence>MKHEAAINEYKERLSHKLGDNLIVAKLFGSVARGTDTPESDIDILVLLEDVDERTRDEIVEATVDVNVEHDVVICPVVMTATEYKFPLFQETSFYQAIEREGIVL</sequence>
<dbReference type="EMBL" id="LOCK01000083">
    <property type="protein sequence ID" value="KTE89398.1"/>
    <property type="molecule type" value="Genomic_DNA"/>
</dbReference>
<name>A0A098B6P5_DESHA</name>
<dbReference type="InterPro" id="IPR052548">
    <property type="entry name" value="Type_VII_TA_antitoxin"/>
</dbReference>
<dbReference type="GO" id="GO:0016779">
    <property type="term" value="F:nucleotidyltransferase activity"/>
    <property type="evidence" value="ECO:0007669"/>
    <property type="project" value="InterPro"/>
</dbReference>
<accession>A0A098B6P5</accession>
<dbReference type="Pfam" id="PF01909">
    <property type="entry name" value="NTP_transf_2"/>
    <property type="match status" value="1"/>
</dbReference>
<dbReference type="Gene3D" id="3.30.460.10">
    <property type="entry name" value="Beta Polymerase, domain 2"/>
    <property type="match status" value="1"/>
</dbReference>
<dbReference type="SUPFAM" id="SSF81301">
    <property type="entry name" value="Nucleotidyltransferase"/>
    <property type="match status" value="1"/>
</dbReference>